<keyword evidence="2" id="KW-1185">Reference proteome</keyword>
<name>A0ABM3RJM1_SPIOL</name>
<dbReference type="Proteomes" id="UP000813463">
    <property type="component" value="Chromosome 3"/>
</dbReference>
<evidence type="ECO:0000259" key="1">
    <source>
        <dbReference type="Pfam" id="PF13966"/>
    </source>
</evidence>
<evidence type="ECO:0000313" key="3">
    <source>
        <dbReference type="RefSeq" id="XP_056695796.1"/>
    </source>
</evidence>
<sequence>MASPKSIFVTWLAILHRLTTKDRMLSWGMQIDGVCCLCDASSETLDHIFFQCAYSSVIWHKILGLLKIGRSSLTFDQEVMQEAATCRHPTQQLLGMCFSQSVYTIWLQRNKKNFTGDCERPEVVYRNIIFKVACRCNDVVKAKLII</sequence>
<proteinExistence type="predicted"/>
<organism evidence="2 3">
    <name type="scientific">Spinacia oleracea</name>
    <name type="common">Spinach</name>
    <dbReference type="NCBI Taxonomy" id="3562"/>
    <lineage>
        <taxon>Eukaryota</taxon>
        <taxon>Viridiplantae</taxon>
        <taxon>Streptophyta</taxon>
        <taxon>Embryophyta</taxon>
        <taxon>Tracheophyta</taxon>
        <taxon>Spermatophyta</taxon>
        <taxon>Magnoliopsida</taxon>
        <taxon>eudicotyledons</taxon>
        <taxon>Gunneridae</taxon>
        <taxon>Pentapetalae</taxon>
        <taxon>Caryophyllales</taxon>
        <taxon>Chenopodiaceae</taxon>
        <taxon>Chenopodioideae</taxon>
        <taxon>Anserineae</taxon>
        <taxon>Spinacia</taxon>
    </lineage>
</organism>
<dbReference type="PANTHER" id="PTHR33116:SF84">
    <property type="entry name" value="RNA-DIRECTED DNA POLYMERASE"/>
    <property type="match status" value="1"/>
</dbReference>
<accession>A0ABM3RJM1</accession>
<reference evidence="3" key="2">
    <citation type="submission" date="2025-08" db="UniProtKB">
        <authorList>
            <consortium name="RefSeq"/>
        </authorList>
    </citation>
    <scope>IDENTIFICATION</scope>
    <source>
        <tissue evidence="3">Leaf</tissue>
    </source>
</reference>
<reference evidence="2" key="1">
    <citation type="journal article" date="2021" name="Nat. Commun.">
        <title>Genomic analyses provide insights into spinach domestication and the genetic basis of agronomic traits.</title>
        <authorList>
            <person name="Cai X."/>
            <person name="Sun X."/>
            <person name="Xu C."/>
            <person name="Sun H."/>
            <person name="Wang X."/>
            <person name="Ge C."/>
            <person name="Zhang Z."/>
            <person name="Wang Q."/>
            <person name="Fei Z."/>
            <person name="Jiao C."/>
            <person name="Wang Q."/>
        </authorList>
    </citation>
    <scope>NUCLEOTIDE SEQUENCE [LARGE SCALE GENOMIC DNA]</scope>
    <source>
        <strain evidence="2">cv. Varoflay</strain>
    </source>
</reference>
<gene>
    <name evidence="3" type="primary">LOC130470180</name>
</gene>
<dbReference type="PANTHER" id="PTHR33116">
    <property type="entry name" value="REVERSE TRANSCRIPTASE ZINC-BINDING DOMAIN-CONTAINING PROTEIN-RELATED-RELATED"/>
    <property type="match status" value="1"/>
</dbReference>
<protein>
    <recommendedName>
        <fullName evidence="1">Reverse transcriptase zinc-binding domain-containing protein</fullName>
    </recommendedName>
</protein>
<feature type="domain" description="Reverse transcriptase zinc-binding" evidence="1">
    <location>
        <begin position="2"/>
        <end position="59"/>
    </location>
</feature>
<dbReference type="RefSeq" id="XP_056695796.1">
    <property type="nucleotide sequence ID" value="XM_056839818.1"/>
</dbReference>
<dbReference type="Pfam" id="PF13966">
    <property type="entry name" value="zf-RVT"/>
    <property type="match status" value="1"/>
</dbReference>
<dbReference type="GeneID" id="130470180"/>
<evidence type="ECO:0000313" key="2">
    <source>
        <dbReference type="Proteomes" id="UP000813463"/>
    </source>
</evidence>
<dbReference type="InterPro" id="IPR026960">
    <property type="entry name" value="RVT-Znf"/>
</dbReference>